<reference evidence="2" key="1">
    <citation type="submission" date="2022-01" db="EMBL/GenBank/DDBJ databases">
        <authorList>
            <person name="Jo J.-H."/>
            <person name="Im W.-T."/>
        </authorList>
    </citation>
    <scope>NUCLEOTIDE SEQUENCE</scope>
    <source>
        <strain evidence="2">I2-34</strain>
    </source>
</reference>
<keyword evidence="3" id="KW-1185">Reference proteome</keyword>
<evidence type="ECO:0000313" key="3">
    <source>
        <dbReference type="Proteomes" id="UP001165368"/>
    </source>
</evidence>
<name>A0ABS9LAV1_9MICC</name>
<accession>A0ABS9LAV1</accession>
<sequence>MIPSVAGSSHHPVDHGPLHDSGGLFSSGRRVRPAVSCMGVVSMLCTISPRF</sequence>
<dbReference type="EMBL" id="JAKLTQ010000016">
    <property type="protein sequence ID" value="MCG2623721.1"/>
    <property type="molecule type" value="Genomic_DNA"/>
</dbReference>
<gene>
    <name evidence="2" type="ORF">LVY72_17645</name>
</gene>
<dbReference type="RefSeq" id="WP_237823512.1">
    <property type="nucleotide sequence ID" value="NZ_JAKLTQ010000016.1"/>
</dbReference>
<dbReference type="Proteomes" id="UP001165368">
    <property type="component" value="Unassembled WGS sequence"/>
</dbReference>
<comment type="caution">
    <text evidence="2">The sequence shown here is derived from an EMBL/GenBank/DDBJ whole genome shotgun (WGS) entry which is preliminary data.</text>
</comment>
<organism evidence="2 3">
    <name type="scientific">Arthrobacter hankyongi</name>
    <dbReference type="NCBI Taxonomy" id="2904801"/>
    <lineage>
        <taxon>Bacteria</taxon>
        <taxon>Bacillati</taxon>
        <taxon>Actinomycetota</taxon>
        <taxon>Actinomycetes</taxon>
        <taxon>Micrococcales</taxon>
        <taxon>Micrococcaceae</taxon>
        <taxon>Arthrobacter</taxon>
    </lineage>
</organism>
<feature type="region of interest" description="Disordered" evidence="1">
    <location>
        <begin position="1"/>
        <end position="25"/>
    </location>
</feature>
<protein>
    <submittedName>
        <fullName evidence="2">Uncharacterized protein</fullName>
    </submittedName>
</protein>
<evidence type="ECO:0000256" key="1">
    <source>
        <dbReference type="SAM" id="MobiDB-lite"/>
    </source>
</evidence>
<proteinExistence type="predicted"/>
<evidence type="ECO:0000313" key="2">
    <source>
        <dbReference type="EMBL" id="MCG2623721.1"/>
    </source>
</evidence>